<evidence type="ECO:0000313" key="1">
    <source>
        <dbReference type="EMBL" id="KAF8785110.1"/>
    </source>
</evidence>
<comment type="caution">
    <text evidence="1">The sequence shown here is derived from an EMBL/GenBank/DDBJ whole genome shotgun (WGS) entry which is preliminary data.</text>
</comment>
<organism evidence="1 2">
    <name type="scientific">Argiope bruennichi</name>
    <name type="common">Wasp spider</name>
    <name type="synonym">Aranea bruennichi</name>
    <dbReference type="NCBI Taxonomy" id="94029"/>
    <lineage>
        <taxon>Eukaryota</taxon>
        <taxon>Metazoa</taxon>
        <taxon>Ecdysozoa</taxon>
        <taxon>Arthropoda</taxon>
        <taxon>Chelicerata</taxon>
        <taxon>Arachnida</taxon>
        <taxon>Araneae</taxon>
        <taxon>Araneomorphae</taxon>
        <taxon>Entelegynae</taxon>
        <taxon>Araneoidea</taxon>
        <taxon>Araneidae</taxon>
        <taxon>Argiope</taxon>
    </lineage>
</organism>
<reference evidence="1" key="2">
    <citation type="submission" date="2020-06" db="EMBL/GenBank/DDBJ databases">
        <authorList>
            <person name="Sheffer M."/>
        </authorList>
    </citation>
    <scope>NUCLEOTIDE SEQUENCE</scope>
</reference>
<name>A0A8T0F6Q8_ARGBR</name>
<protein>
    <submittedName>
        <fullName evidence="1">Uncharacterized protein</fullName>
    </submittedName>
</protein>
<sequence>MATNEEVQRLVIDEKVTLNGHEVIYSFAVHRVPSEEDWQFTVDYNPECTAPTSWSVKIFYKKVPETSQLSCCVTLSRKDDRENSVVVFVLVSFMDFNGRVARHTEAVCSGTMFAGDEKQGCIDNGDNIELINQELIVRIALNIQDCHVIKENEIFSQNCY</sequence>
<gene>
    <name evidence="1" type="ORF">HNY73_010697</name>
</gene>
<accession>A0A8T0F6Q8</accession>
<reference evidence="1" key="1">
    <citation type="journal article" date="2020" name="bioRxiv">
        <title>Chromosome-level reference genome of the European wasp spider Argiope bruennichi: a resource for studies on range expansion and evolutionary adaptation.</title>
        <authorList>
            <person name="Sheffer M.M."/>
            <person name="Hoppe A."/>
            <person name="Krehenwinkel H."/>
            <person name="Uhl G."/>
            <person name="Kuss A.W."/>
            <person name="Jensen L."/>
            <person name="Jensen C."/>
            <person name="Gillespie R.G."/>
            <person name="Hoff K.J."/>
            <person name="Prost S."/>
        </authorList>
    </citation>
    <scope>NUCLEOTIDE SEQUENCE</scope>
</reference>
<keyword evidence="2" id="KW-1185">Reference proteome</keyword>
<dbReference type="AlphaFoldDB" id="A0A8T0F6Q8"/>
<evidence type="ECO:0000313" key="2">
    <source>
        <dbReference type="Proteomes" id="UP000807504"/>
    </source>
</evidence>
<dbReference type="EMBL" id="JABXBU010000030">
    <property type="protein sequence ID" value="KAF8785110.1"/>
    <property type="molecule type" value="Genomic_DNA"/>
</dbReference>
<dbReference type="Proteomes" id="UP000807504">
    <property type="component" value="Unassembled WGS sequence"/>
</dbReference>
<proteinExistence type="predicted"/>